<comment type="caution">
    <text evidence="2">The sequence shown here is derived from an EMBL/GenBank/DDBJ whole genome shotgun (WGS) entry which is preliminary data.</text>
</comment>
<keyword evidence="1" id="KW-0812">Transmembrane</keyword>
<feature type="transmembrane region" description="Helical" evidence="1">
    <location>
        <begin position="53"/>
        <end position="76"/>
    </location>
</feature>
<organism evidence="2 3">
    <name type="scientific">Gryllotalpicola koreensis</name>
    <dbReference type="NCBI Taxonomy" id="993086"/>
    <lineage>
        <taxon>Bacteria</taxon>
        <taxon>Bacillati</taxon>
        <taxon>Actinomycetota</taxon>
        <taxon>Actinomycetes</taxon>
        <taxon>Micrococcales</taxon>
        <taxon>Microbacteriaceae</taxon>
        <taxon>Gryllotalpicola</taxon>
    </lineage>
</organism>
<evidence type="ECO:0000313" key="2">
    <source>
        <dbReference type="EMBL" id="GAA4171614.1"/>
    </source>
</evidence>
<evidence type="ECO:0000313" key="3">
    <source>
        <dbReference type="Proteomes" id="UP001501079"/>
    </source>
</evidence>
<gene>
    <name evidence="2" type="ORF">GCM10022287_11190</name>
</gene>
<keyword evidence="1" id="KW-0472">Membrane</keyword>
<feature type="transmembrane region" description="Helical" evidence="1">
    <location>
        <begin position="319"/>
        <end position="336"/>
    </location>
</feature>
<accession>A0ABP7ZVQ7</accession>
<feature type="transmembrane region" description="Helical" evidence="1">
    <location>
        <begin position="161"/>
        <end position="182"/>
    </location>
</feature>
<evidence type="ECO:0000256" key="1">
    <source>
        <dbReference type="SAM" id="Phobius"/>
    </source>
</evidence>
<dbReference type="Proteomes" id="UP001501079">
    <property type="component" value="Unassembled WGS sequence"/>
</dbReference>
<dbReference type="EMBL" id="BAABBW010000002">
    <property type="protein sequence ID" value="GAA4171614.1"/>
    <property type="molecule type" value="Genomic_DNA"/>
</dbReference>
<name>A0ABP7ZVQ7_9MICO</name>
<dbReference type="RefSeq" id="WP_344752311.1">
    <property type="nucleotide sequence ID" value="NZ_BAABBW010000002.1"/>
</dbReference>
<keyword evidence="1" id="KW-1133">Transmembrane helix</keyword>
<feature type="transmembrane region" description="Helical" evidence="1">
    <location>
        <begin position="233"/>
        <end position="254"/>
    </location>
</feature>
<feature type="transmembrane region" description="Helical" evidence="1">
    <location>
        <begin position="135"/>
        <end position="155"/>
    </location>
</feature>
<keyword evidence="3" id="KW-1185">Reference proteome</keyword>
<protein>
    <submittedName>
        <fullName evidence="2">Uncharacterized protein</fullName>
    </submittedName>
</protein>
<proteinExistence type="predicted"/>
<feature type="transmembrane region" description="Helical" evidence="1">
    <location>
        <begin position="15"/>
        <end position="33"/>
    </location>
</feature>
<reference evidence="3" key="1">
    <citation type="journal article" date="2019" name="Int. J. Syst. Evol. Microbiol.">
        <title>The Global Catalogue of Microorganisms (GCM) 10K type strain sequencing project: providing services to taxonomists for standard genome sequencing and annotation.</title>
        <authorList>
            <consortium name="The Broad Institute Genomics Platform"/>
            <consortium name="The Broad Institute Genome Sequencing Center for Infectious Disease"/>
            <person name="Wu L."/>
            <person name="Ma J."/>
        </authorList>
    </citation>
    <scope>NUCLEOTIDE SEQUENCE [LARGE SCALE GENOMIC DNA]</scope>
    <source>
        <strain evidence="3">JCM 17591</strain>
    </source>
</reference>
<sequence>MAIASANTRSRTWRWVLRIGLLVLVALVIIAVVRTMHDLNVGAIGTALGRLRWWEIVVLLAVLVLRQLLSALPLTIYIPGVTFWRAFATDVTALTTAAFASAPGKIAARVAIFSSGGISTGSALAGSVLNTLTMFVARFGIPIVGFLLVAVTGAYRPLQLLDMVSLAFAAVLVAAMLMVASAQETALRLGRWAGRVAQRFRPRVEPERWAQACATFQQAAAGGLPRRLPRASLVLAVMLGVEFALVLLAFRFVGVTPSDASTLAIATIFFFAYPLTMFPLQGVGVVDVAILLALFGTGGGPAVDAATAGLLIWRALTVAGPYALAAIAVGIWRALARRQARRQHGHPQRRPVD</sequence>